<feature type="non-terminal residue" evidence="7">
    <location>
        <position position="101"/>
    </location>
</feature>
<dbReference type="Pfam" id="PF11779">
    <property type="entry name" value="SPT_ssu-like"/>
    <property type="match status" value="1"/>
</dbReference>
<evidence type="ECO:0000256" key="1">
    <source>
        <dbReference type="ARBA" id="ARBA00004477"/>
    </source>
</evidence>
<comment type="subcellular location">
    <subcellularLocation>
        <location evidence="1">Endoplasmic reticulum membrane</location>
        <topology evidence="1">Multi-pass membrane protein</topology>
    </subcellularLocation>
</comment>
<gene>
    <name evidence="7" type="ORF">H1R20_g9032</name>
</gene>
<evidence type="ECO:0000256" key="4">
    <source>
        <dbReference type="ARBA" id="ARBA00022989"/>
    </source>
</evidence>
<evidence type="ECO:0000313" key="8">
    <source>
        <dbReference type="Proteomes" id="UP001140091"/>
    </source>
</evidence>
<reference evidence="7" key="1">
    <citation type="submission" date="2022-06" db="EMBL/GenBank/DDBJ databases">
        <title>Genome Sequence of Candolleomyces eurysporus.</title>
        <authorList>
            <person name="Buettner E."/>
        </authorList>
    </citation>
    <scope>NUCLEOTIDE SEQUENCE</scope>
    <source>
        <strain evidence="7">VTCC 930004</strain>
    </source>
</reference>
<dbReference type="InterPro" id="IPR024512">
    <property type="entry name" value="Ser_palmitoyltrfase_ssu-like"/>
</dbReference>
<accession>A0A9W8MGC5</accession>
<dbReference type="Proteomes" id="UP001140091">
    <property type="component" value="Unassembled WGS sequence"/>
</dbReference>
<keyword evidence="4 6" id="KW-1133">Transmembrane helix</keyword>
<protein>
    <submittedName>
        <fullName evidence="7">Uncharacterized protein</fullName>
    </submittedName>
</protein>
<evidence type="ECO:0000256" key="2">
    <source>
        <dbReference type="ARBA" id="ARBA00022692"/>
    </source>
</evidence>
<proteinExistence type="predicted"/>
<comment type="caution">
    <text evidence="7">The sequence shown here is derived from an EMBL/GenBank/DDBJ whole genome shotgun (WGS) entry which is preliminary data.</text>
</comment>
<keyword evidence="2 6" id="KW-0812">Transmembrane</keyword>
<evidence type="ECO:0000313" key="7">
    <source>
        <dbReference type="EMBL" id="KAJ2928058.1"/>
    </source>
</evidence>
<dbReference type="OrthoDB" id="202672at2759"/>
<dbReference type="EMBL" id="JANBPK010000943">
    <property type="protein sequence ID" value="KAJ2928058.1"/>
    <property type="molecule type" value="Genomic_DNA"/>
</dbReference>
<evidence type="ECO:0000256" key="5">
    <source>
        <dbReference type="ARBA" id="ARBA00023136"/>
    </source>
</evidence>
<name>A0A9W8MGC5_9AGAR</name>
<dbReference type="GO" id="GO:0005789">
    <property type="term" value="C:endoplasmic reticulum membrane"/>
    <property type="evidence" value="ECO:0007669"/>
    <property type="project" value="UniProtKB-SubCell"/>
</dbReference>
<evidence type="ECO:0000256" key="6">
    <source>
        <dbReference type="SAM" id="Phobius"/>
    </source>
</evidence>
<keyword evidence="8" id="KW-1185">Reference proteome</keyword>
<evidence type="ECO:0000256" key="3">
    <source>
        <dbReference type="ARBA" id="ARBA00022824"/>
    </source>
</evidence>
<dbReference type="AlphaFoldDB" id="A0A9W8MGC5"/>
<sequence>MLKILVWRWRMWFESTFVLSMLEPWEKIMIVTFLLITSYFLTSAVVKHLPHHVTVMKRRAMYYLVGQEGDERLLWQLLGWTTSSATASSSTSTAAGLFQEL</sequence>
<keyword evidence="3" id="KW-0256">Endoplasmic reticulum</keyword>
<feature type="transmembrane region" description="Helical" evidence="6">
    <location>
        <begin position="28"/>
        <end position="49"/>
    </location>
</feature>
<keyword evidence="5 6" id="KW-0472">Membrane</keyword>
<organism evidence="7 8">
    <name type="scientific">Candolleomyces eurysporus</name>
    <dbReference type="NCBI Taxonomy" id="2828524"/>
    <lineage>
        <taxon>Eukaryota</taxon>
        <taxon>Fungi</taxon>
        <taxon>Dikarya</taxon>
        <taxon>Basidiomycota</taxon>
        <taxon>Agaricomycotina</taxon>
        <taxon>Agaricomycetes</taxon>
        <taxon>Agaricomycetidae</taxon>
        <taxon>Agaricales</taxon>
        <taxon>Agaricineae</taxon>
        <taxon>Psathyrellaceae</taxon>
        <taxon>Candolleomyces</taxon>
    </lineage>
</organism>